<dbReference type="PIRSF" id="PIRSF000709">
    <property type="entry name" value="6PFK_2-Ptase"/>
    <property type="match status" value="1"/>
</dbReference>
<dbReference type="InterPro" id="IPR005952">
    <property type="entry name" value="Phosphogly_mut1"/>
</dbReference>
<dbReference type="PANTHER" id="PTHR11931">
    <property type="entry name" value="PHOSPHOGLYCERATE MUTASE"/>
    <property type="match status" value="1"/>
</dbReference>
<protein>
    <recommendedName>
        <fullName evidence="2">phosphoglycerate mutase (2,3-diphosphoglycerate-dependent)</fullName>
        <ecNumber evidence="2">5.4.2.11</ecNumber>
    </recommendedName>
</protein>
<dbReference type="GO" id="GO:0016787">
    <property type="term" value="F:hydrolase activity"/>
    <property type="evidence" value="ECO:0007669"/>
    <property type="project" value="UniProtKB-KW"/>
</dbReference>
<dbReference type="InterPro" id="IPR029033">
    <property type="entry name" value="His_PPase_superfam"/>
</dbReference>
<dbReference type="EC" id="5.4.2.11" evidence="2"/>
<dbReference type="Pfam" id="PF00300">
    <property type="entry name" value="His_Phos_1"/>
    <property type="match status" value="1"/>
</dbReference>
<sequence length="204" mass="23101">MKLYVVRHGETVWNKLHKVQGVADIPLAENGILLAEKTGEALKDVSFDLCITSPLIRARKTAELILEKQSGKVSVIEDARIQEINFGVLEGVVCMNDAREYLDPQMEKFFTDPWNFERPKDGENIQDILTRTKDFWEELIHDPALQDKTILIASHGCAVRALLHNVYNDPKDFWHGFVPPNCSVNVVEVTDGKAVLLEDDKVYA</sequence>
<comment type="similarity">
    <text evidence="1">Belongs to the phosphoglycerate mutase family. BPG-dependent PGAM subfamily.</text>
</comment>
<dbReference type="SMART" id="SM00855">
    <property type="entry name" value="PGAM"/>
    <property type="match status" value="1"/>
</dbReference>
<reference evidence="5 6" key="1">
    <citation type="submission" date="2024-03" db="EMBL/GenBank/DDBJ databases">
        <title>Human intestinal bacterial collection.</title>
        <authorList>
            <person name="Pauvert C."/>
            <person name="Hitch T.C.A."/>
            <person name="Clavel T."/>
        </authorList>
    </citation>
    <scope>NUCLEOTIDE SEQUENCE [LARGE SCALE GENOMIC DNA]</scope>
    <source>
        <strain evidence="5 6">CLA-AA-H95</strain>
    </source>
</reference>
<evidence type="ECO:0000313" key="5">
    <source>
        <dbReference type="EMBL" id="MEQ2357490.1"/>
    </source>
</evidence>
<evidence type="ECO:0000256" key="3">
    <source>
        <dbReference type="ARBA" id="ARBA00023152"/>
    </source>
</evidence>
<dbReference type="PROSITE" id="PS00175">
    <property type="entry name" value="PG_MUTASE"/>
    <property type="match status" value="1"/>
</dbReference>
<gene>
    <name evidence="5" type="ORF">WMO75_03885</name>
</gene>
<dbReference type="Gene3D" id="3.40.50.1240">
    <property type="entry name" value="Phosphoglycerate mutase-like"/>
    <property type="match status" value="1"/>
</dbReference>
<dbReference type="InterPro" id="IPR001345">
    <property type="entry name" value="PG/BPGM_mutase_AS"/>
</dbReference>
<evidence type="ECO:0000256" key="4">
    <source>
        <dbReference type="ARBA" id="ARBA00023235"/>
    </source>
</evidence>
<name>A0ABV1AH69_9FIRM</name>
<keyword evidence="6" id="KW-1185">Reference proteome</keyword>
<dbReference type="SUPFAM" id="SSF53254">
    <property type="entry name" value="Phosphoglycerate mutase-like"/>
    <property type="match status" value="1"/>
</dbReference>
<keyword evidence="4" id="KW-0413">Isomerase</keyword>
<dbReference type="EMBL" id="JBBMEI010000007">
    <property type="protein sequence ID" value="MEQ2357490.1"/>
    <property type="molecule type" value="Genomic_DNA"/>
</dbReference>
<evidence type="ECO:0000313" key="6">
    <source>
        <dbReference type="Proteomes" id="UP001446032"/>
    </source>
</evidence>
<dbReference type="RefSeq" id="WP_022215304.1">
    <property type="nucleotide sequence ID" value="NZ_JBBMEI010000007.1"/>
</dbReference>
<dbReference type="InterPro" id="IPR013078">
    <property type="entry name" value="His_Pase_superF_clade-1"/>
</dbReference>
<evidence type="ECO:0000256" key="2">
    <source>
        <dbReference type="ARBA" id="ARBA00012028"/>
    </source>
</evidence>
<accession>A0ABV1AH69</accession>
<proteinExistence type="inferred from homology"/>
<dbReference type="Proteomes" id="UP001446032">
    <property type="component" value="Unassembled WGS sequence"/>
</dbReference>
<keyword evidence="5" id="KW-0378">Hydrolase</keyword>
<comment type="caution">
    <text evidence="5">The sequence shown here is derived from an EMBL/GenBank/DDBJ whole genome shotgun (WGS) entry which is preliminary data.</text>
</comment>
<evidence type="ECO:0000256" key="1">
    <source>
        <dbReference type="ARBA" id="ARBA00006717"/>
    </source>
</evidence>
<keyword evidence="3" id="KW-0324">Glycolysis</keyword>
<organism evidence="5 6">
    <name type="scientific">Blautia intestinihominis</name>
    <dbReference type="NCBI Taxonomy" id="3133152"/>
    <lineage>
        <taxon>Bacteria</taxon>
        <taxon>Bacillati</taxon>
        <taxon>Bacillota</taxon>
        <taxon>Clostridia</taxon>
        <taxon>Lachnospirales</taxon>
        <taxon>Lachnospiraceae</taxon>
        <taxon>Blautia</taxon>
    </lineage>
</organism>
<dbReference type="CDD" id="cd07067">
    <property type="entry name" value="HP_PGM_like"/>
    <property type="match status" value="1"/>
</dbReference>